<dbReference type="PANTHER" id="PTHR33480:SF5">
    <property type="entry name" value="SI:DKEY-51D8.9"/>
    <property type="match status" value="1"/>
</dbReference>
<feature type="compositionally biased region" description="Polar residues" evidence="1">
    <location>
        <begin position="140"/>
        <end position="154"/>
    </location>
</feature>
<reference evidence="3" key="1">
    <citation type="submission" date="2023-01" db="EMBL/GenBank/DDBJ databases">
        <title>Key to firefly adult light organ development and bioluminescence: homeobox transcription factors regulate luciferase expression and transportation to peroxisome.</title>
        <authorList>
            <person name="Fu X."/>
        </authorList>
    </citation>
    <scope>NUCLEOTIDE SEQUENCE [LARGE SCALE GENOMIC DNA]</scope>
</reference>
<evidence type="ECO:0000313" key="3">
    <source>
        <dbReference type="Proteomes" id="UP001353858"/>
    </source>
</evidence>
<proteinExistence type="predicted"/>
<dbReference type="Proteomes" id="UP001353858">
    <property type="component" value="Unassembled WGS sequence"/>
</dbReference>
<dbReference type="AlphaFoldDB" id="A0AAN7PGE7"/>
<accession>A0AAN7PGE7</accession>
<feature type="region of interest" description="Disordered" evidence="1">
    <location>
        <begin position="114"/>
        <end position="179"/>
    </location>
</feature>
<evidence type="ECO:0000313" key="2">
    <source>
        <dbReference type="EMBL" id="KAK4885552.1"/>
    </source>
</evidence>
<keyword evidence="3" id="KW-1185">Reference proteome</keyword>
<dbReference type="EMBL" id="JARPUR010000001">
    <property type="protein sequence ID" value="KAK4885552.1"/>
    <property type="molecule type" value="Genomic_DNA"/>
</dbReference>
<protein>
    <submittedName>
        <fullName evidence="2">Uncharacterized protein</fullName>
    </submittedName>
</protein>
<evidence type="ECO:0000256" key="1">
    <source>
        <dbReference type="SAM" id="MobiDB-lite"/>
    </source>
</evidence>
<comment type="caution">
    <text evidence="2">The sequence shown here is derived from an EMBL/GenBank/DDBJ whole genome shotgun (WGS) entry which is preliminary data.</text>
</comment>
<dbReference type="PANTHER" id="PTHR33480">
    <property type="entry name" value="SET DOMAIN-CONTAINING PROTEIN-RELATED"/>
    <property type="match status" value="1"/>
</dbReference>
<gene>
    <name evidence="2" type="ORF">RN001_001823</name>
</gene>
<name>A0AAN7PGE7_9COLE</name>
<sequence>MMYALVVFVDDDVHYVCSTIRISGGCESNQVVSVKWLDNKRYPARIICTHESATFLEKLNSSITEFLPQVVIKRCNASDNSLLRSKINSNVTDKNDKVGEAVTELNEIHQDYYTDNNDAIGNEVNGDYDSDCSIPDHKSSTSSEEYQQPDSSTSSEEEHQQPEHQIEKEEVNTHESVDVPLRNSISLPHTDRLLAYESFPNFEVPKATGRYTRRYFCIYCKKMFAKLPNHLECCHSNEVAVENFIKLPTGSKDRKAIIETIRRQGDYEHNTYKEYNTGTLLVARRTKVESERNVKIVTCPECKGQFYNYCFYKHLKRCCKTYHKGRKDALTRSKAVYQHLHPKACYNLVHRVFPVLRETDYVTAMRYDELGICVMNDMCRVYTDQHFDDMIRAKIRLMGRLLLKAREFDNSVTDLASLMDPSKYDLIVQVINTVAGLNPEEDDSSDENSGRLDEVHLPVASTSHYSVEIESKRRHVSGHKRYCGPKKIWSTEECDEAKKVFGNFLKTAKLPSFEEIQNVRIHNDVLQERSPQAIRMWIENQLLKKRKMPSSSCDRPSVVKRIRWSDVEKKSLCEAFSKHIHGTSLPSQSEILFSIEKFPELKNRSVKCIKTAVVNEKNRYKRGYSL</sequence>
<feature type="compositionally biased region" description="Basic and acidic residues" evidence="1">
    <location>
        <begin position="156"/>
        <end position="177"/>
    </location>
</feature>
<organism evidence="2 3">
    <name type="scientific">Aquatica leii</name>
    <dbReference type="NCBI Taxonomy" id="1421715"/>
    <lineage>
        <taxon>Eukaryota</taxon>
        <taxon>Metazoa</taxon>
        <taxon>Ecdysozoa</taxon>
        <taxon>Arthropoda</taxon>
        <taxon>Hexapoda</taxon>
        <taxon>Insecta</taxon>
        <taxon>Pterygota</taxon>
        <taxon>Neoptera</taxon>
        <taxon>Endopterygota</taxon>
        <taxon>Coleoptera</taxon>
        <taxon>Polyphaga</taxon>
        <taxon>Elateriformia</taxon>
        <taxon>Elateroidea</taxon>
        <taxon>Lampyridae</taxon>
        <taxon>Luciolinae</taxon>
        <taxon>Aquatica</taxon>
    </lineage>
</organism>